<dbReference type="PANTHER" id="PTHR37984:SF15">
    <property type="entry name" value="INTEGRASE CATALYTIC DOMAIN-CONTAINING PROTEIN"/>
    <property type="match status" value="1"/>
</dbReference>
<dbReference type="GO" id="GO:0015074">
    <property type="term" value="P:DNA integration"/>
    <property type="evidence" value="ECO:0007669"/>
    <property type="project" value="InterPro"/>
</dbReference>
<dbReference type="InterPro" id="IPR012337">
    <property type="entry name" value="RNaseH-like_sf"/>
</dbReference>
<dbReference type="STRING" id="151549.A0A4C1X957"/>
<dbReference type="InterPro" id="IPR050951">
    <property type="entry name" value="Retrovirus_Pol_polyprotein"/>
</dbReference>
<evidence type="ECO:0000313" key="3">
    <source>
        <dbReference type="Proteomes" id="UP000299102"/>
    </source>
</evidence>
<dbReference type="EMBL" id="BGZK01000743">
    <property type="protein sequence ID" value="GBP58767.1"/>
    <property type="molecule type" value="Genomic_DNA"/>
</dbReference>
<proteinExistence type="predicted"/>
<sequence>MDKKLHALPENKTQQQTHPTLNRISRQAINFNTSTSSDRYPLQRGDRYPITMIDRQMKWPEAIPTDNITARNVAHTVYQHWIARYECPTIITTDKGRQFDTQIFSNLMKLMGIKKIALLHTTRKVTV</sequence>
<comment type="caution">
    <text evidence="2">The sequence shown here is derived from an EMBL/GenBank/DDBJ whole genome shotgun (WGS) entry which is preliminary data.</text>
</comment>
<dbReference type="InterPro" id="IPR036397">
    <property type="entry name" value="RNaseH_sf"/>
</dbReference>
<dbReference type="GO" id="GO:0003676">
    <property type="term" value="F:nucleic acid binding"/>
    <property type="evidence" value="ECO:0007669"/>
    <property type="project" value="InterPro"/>
</dbReference>
<dbReference type="PROSITE" id="PS50994">
    <property type="entry name" value="INTEGRASE"/>
    <property type="match status" value="1"/>
</dbReference>
<name>A0A4C1X957_EUMVA</name>
<evidence type="ECO:0000313" key="2">
    <source>
        <dbReference type="EMBL" id="GBP58767.1"/>
    </source>
</evidence>
<keyword evidence="3" id="KW-1185">Reference proteome</keyword>
<reference evidence="2 3" key="1">
    <citation type="journal article" date="2019" name="Commun. Biol.">
        <title>The bagworm genome reveals a unique fibroin gene that provides high tensile strength.</title>
        <authorList>
            <person name="Kono N."/>
            <person name="Nakamura H."/>
            <person name="Ohtoshi R."/>
            <person name="Tomita M."/>
            <person name="Numata K."/>
            <person name="Arakawa K."/>
        </authorList>
    </citation>
    <scope>NUCLEOTIDE SEQUENCE [LARGE SCALE GENOMIC DNA]</scope>
</reference>
<dbReference type="InterPro" id="IPR001584">
    <property type="entry name" value="Integrase_cat-core"/>
</dbReference>
<dbReference type="SUPFAM" id="SSF53098">
    <property type="entry name" value="Ribonuclease H-like"/>
    <property type="match status" value="1"/>
</dbReference>
<evidence type="ECO:0000259" key="1">
    <source>
        <dbReference type="PROSITE" id="PS50994"/>
    </source>
</evidence>
<protein>
    <recommendedName>
        <fullName evidence="1">Integrase catalytic domain-containing protein</fullName>
    </recommendedName>
</protein>
<accession>A0A4C1X957</accession>
<feature type="domain" description="Integrase catalytic" evidence="1">
    <location>
        <begin position="15"/>
        <end position="127"/>
    </location>
</feature>
<dbReference type="PANTHER" id="PTHR37984">
    <property type="entry name" value="PROTEIN CBG26694"/>
    <property type="match status" value="1"/>
</dbReference>
<organism evidence="2 3">
    <name type="scientific">Eumeta variegata</name>
    <name type="common">Bagworm moth</name>
    <name type="synonym">Eumeta japonica</name>
    <dbReference type="NCBI Taxonomy" id="151549"/>
    <lineage>
        <taxon>Eukaryota</taxon>
        <taxon>Metazoa</taxon>
        <taxon>Ecdysozoa</taxon>
        <taxon>Arthropoda</taxon>
        <taxon>Hexapoda</taxon>
        <taxon>Insecta</taxon>
        <taxon>Pterygota</taxon>
        <taxon>Neoptera</taxon>
        <taxon>Endopterygota</taxon>
        <taxon>Lepidoptera</taxon>
        <taxon>Glossata</taxon>
        <taxon>Ditrysia</taxon>
        <taxon>Tineoidea</taxon>
        <taxon>Psychidae</taxon>
        <taxon>Oiketicinae</taxon>
        <taxon>Eumeta</taxon>
    </lineage>
</organism>
<dbReference type="Gene3D" id="3.30.420.10">
    <property type="entry name" value="Ribonuclease H-like superfamily/Ribonuclease H"/>
    <property type="match status" value="1"/>
</dbReference>
<dbReference type="OrthoDB" id="775972at2759"/>
<dbReference type="Proteomes" id="UP000299102">
    <property type="component" value="Unassembled WGS sequence"/>
</dbReference>
<gene>
    <name evidence="2" type="ORF">EVAR_35546_1</name>
</gene>
<dbReference type="AlphaFoldDB" id="A0A4C1X957"/>